<sequence length="310" mass="35246">MKDRTINPGLKNEQVRTALLLAAGTGSRLSPLTDTSPKCLVSVNEISILERLIHSLQLHNFKRLVIVVGHQADCIRDFLGTHAGGMEINYITSPLYNSTNNIYSLWLARKMIDEPFLLIESDLVFEPKMLEGMLYPDRIAVASLHPWMSGTTVAINNQRKIEKFYCGSHKHNENQYKTVNIYSLSFETWQLVKERLDHQISQNMVNGYYETVFADMVNEGCLSFTPVFFDASRWYEIDTIADLRAAEKVCDLYHHPATIMNGHALTNQSDTVNSSAFKLRTAIPRTKRIPRHHQVLEMSATMTSVSTLPQ</sequence>
<dbReference type="Gene3D" id="3.90.550.10">
    <property type="entry name" value="Spore Coat Polysaccharide Biosynthesis Protein SpsA, Chain A"/>
    <property type="match status" value="1"/>
</dbReference>
<evidence type="ECO:0000313" key="5">
    <source>
        <dbReference type="Proteomes" id="UP000011721"/>
    </source>
</evidence>
<evidence type="ECO:0000256" key="2">
    <source>
        <dbReference type="ARBA" id="ARBA00022695"/>
    </source>
</evidence>
<reference evidence="5" key="1">
    <citation type="journal article" date="2013" name="Stand. Genomic Sci.">
        <title>Complete genome sequence of Desulfocapsa sulfexigens, a marine deltaproteobacterium specialized in disproportionating inorganic sulfur compounds.</title>
        <authorList>
            <person name="Finster K.W."/>
            <person name="Kjeldsen K.U."/>
            <person name="Kube M."/>
            <person name="Reinhardt R."/>
            <person name="Mussmann M."/>
            <person name="Amann R."/>
            <person name="Schreiber L."/>
        </authorList>
    </citation>
    <scope>NUCLEOTIDE SEQUENCE [LARGE SCALE GENOMIC DNA]</scope>
    <source>
        <strain evidence="5">DSM 10523 / SB164P1</strain>
    </source>
</reference>
<keyword evidence="1" id="KW-0808">Transferase</keyword>
<dbReference type="OrthoDB" id="9801810at2"/>
<dbReference type="EMBL" id="CP003985">
    <property type="protein sequence ID" value="AGF79298.1"/>
    <property type="molecule type" value="Genomic_DNA"/>
</dbReference>
<name>M1P744_DESSD</name>
<proteinExistence type="predicted"/>
<keyword evidence="5" id="KW-1185">Reference proteome</keyword>
<dbReference type="HOGENOM" id="CLU_029499_5_0_7"/>
<dbReference type="AlphaFoldDB" id="M1P744"/>
<dbReference type="GO" id="GO:0016779">
    <property type="term" value="F:nucleotidyltransferase activity"/>
    <property type="evidence" value="ECO:0007669"/>
    <property type="project" value="UniProtKB-KW"/>
</dbReference>
<evidence type="ECO:0000256" key="1">
    <source>
        <dbReference type="ARBA" id="ARBA00022679"/>
    </source>
</evidence>
<dbReference type="InterPro" id="IPR029044">
    <property type="entry name" value="Nucleotide-diphossugar_trans"/>
</dbReference>
<dbReference type="KEGG" id="dsf:UWK_02763"/>
<dbReference type="Pfam" id="PF00483">
    <property type="entry name" value="NTP_transferase"/>
    <property type="match status" value="1"/>
</dbReference>
<dbReference type="InterPro" id="IPR050065">
    <property type="entry name" value="GlmU-like"/>
</dbReference>
<feature type="domain" description="Nucleotidyl transferase" evidence="3">
    <location>
        <begin position="18"/>
        <end position="127"/>
    </location>
</feature>
<dbReference type="STRING" id="1167006.UWK_02763"/>
<accession>M1P744</accession>
<gene>
    <name evidence="4" type="ordered locus">UWK_02763</name>
</gene>
<dbReference type="eggNOG" id="COG1213">
    <property type="taxonomic scope" value="Bacteria"/>
</dbReference>
<dbReference type="SUPFAM" id="SSF53448">
    <property type="entry name" value="Nucleotide-diphospho-sugar transferases"/>
    <property type="match status" value="1"/>
</dbReference>
<dbReference type="PANTHER" id="PTHR43584:SF5">
    <property type="entry name" value="PROTEIN LICC"/>
    <property type="match status" value="1"/>
</dbReference>
<keyword evidence="2" id="KW-0548">Nucleotidyltransferase</keyword>
<dbReference type="CDD" id="cd02523">
    <property type="entry name" value="PC_cytidylyltransferase"/>
    <property type="match status" value="1"/>
</dbReference>
<dbReference type="Proteomes" id="UP000011721">
    <property type="component" value="Chromosome"/>
</dbReference>
<evidence type="ECO:0000313" key="4">
    <source>
        <dbReference type="EMBL" id="AGF79298.1"/>
    </source>
</evidence>
<dbReference type="RefSeq" id="WP_015404984.1">
    <property type="nucleotide sequence ID" value="NC_020304.1"/>
</dbReference>
<dbReference type="InterPro" id="IPR005835">
    <property type="entry name" value="NTP_transferase_dom"/>
</dbReference>
<evidence type="ECO:0000259" key="3">
    <source>
        <dbReference type="Pfam" id="PF00483"/>
    </source>
</evidence>
<dbReference type="PANTHER" id="PTHR43584">
    <property type="entry name" value="NUCLEOTIDYL TRANSFERASE"/>
    <property type="match status" value="1"/>
</dbReference>
<organism evidence="4 5">
    <name type="scientific">Desulfocapsa sulfexigens (strain DSM 10523 / SB164P1)</name>
    <dbReference type="NCBI Taxonomy" id="1167006"/>
    <lineage>
        <taxon>Bacteria</taxon>
        <taxon>Pseudomonadati</taxon>
        <taxon>Thermodesulfobacteriota</taxon>
        <taxon>Desulfobulbia</taxon>
        <taxon>Desulfobulbales</taxon>
        <taxon>Desulfocapsaceae</taxon>
        <taxon>Desulfocapsa</taxon>
    </lineage>
</organism>
<protein>
    <submittedName>
        <fullName evidence="4">Nucleoside-diphosphate-sugar pyrophosphorylase family protein</fullName>
    </submittedName>
</protein>